<dbReference type="InterPro" id="IPR001466">
    <property type="entry name" value="Beta-lactam-related"/>
</dbReference>
<organism evidence="4 5">
    <name type="scientific">Aliikangiella coralliicola</name>
    <dbReference type="NCBI Taxonomy" id="2592383"/>
    <lineage>
        <taxon>Bacteria</taxon>
        <taxon>Pseudomonadati</taxon>
        <taxon>Pseudomonadota</taxon>
        <taxon>Gammaproteobacteria</taxon>
        <taxon>Oceanospirillales</taxon>
        <taxon>Pleioneaceae</taxon>
        <taxon>Aliikangiella</taxon>
    </lineage>
</organism>
<gene>
    <name evidence="4" type="ORF">FLL46_01135</name>
</gene>
<name>A0A545UJ72_9GAMM</name>
<proteinExistence type="predicted"/>
<keyword evidence="1" id="KW-0802">TPR repeat</keyword>
<dbReference type="InterPro" id="IPR011990">
    <property type="entry name" value="TPR-like_helical_dom_sf"/>
</dbReference>
<dbReference type="SMART" id="SM00028">
    <property type="entry name" value="TPR"/>
    <property type="match status" value="1"/>
</dbReference>
<evidence type="ECO:0000256" key="2">
    <source>
        <dbReference type="SAM" id="SignalP"/>
    </source>
</evidence>
<feature type="domain" description="Beta-lactamase-related" evidence="3">
    <location>
        <begin position="48"/>
        <end position="373"/>
    </location>
</feature>
<keyword evidence="5" id="KW-1185">Reference proteome</keyword>
<dbReference type="Proteomes" id="UP000315439">
    <property type="component" value="Unassembled WGS sequence"/>
</dbReference>
<evidence type="ECO:0000259" key="3">
    <source>
        <dbReference type="Pfam" id="PF00144"/>
    </source>
</evidence>
<evidence type="ECO:0000313" key="4">
    <source>
        <dbReference type="EMBL" id="TQV89516.1"/>
    </source>
</evidence>
<dbReference type="OrthoDB" id="9799367at2"/>
<dbReference type="InterPro" id="IPR050491">
    <property type="entry name" value="AmpC-like"/>
</dbReference>
<dbReference type="PANTHER" id="PTHR46825">
    <property type="entry name" value="D-ALANYL-D-ALANINE-CARBOXYPEPTIDASE/ENDOPEPTIDASE AMPH"/>
    <property type="match status" value="1"/>
</dbReference>
<evidence type="ECO:0000256" key="1">
    <source>
        <dbReference type="PROSITE-ProRule" id="PRU00339"/>
    </source>
</evidence>
<dbReference type="Pfam" id="PF00144">
    <property type="entry name" value="Beta-lactamase"/>
    <property type="match status" value="1"/>
</dbReference>
<feature type="signal peptide" evidence="2">
    <location>
        <begin position="1"/>
        <end position="20"/>
    </location>
</feature>
<dbReference type="AlphaFoldDB" id="A0A545UJ72"/>
<dbReference type="PANTHER" id="PTHR46825:SF12">
    <property type="entry name" value="PENICILLIN-BINDING PROTEIN 4"/>
    <property type="match status" value="1"/>
</dbReference>
<accession>A0A545UJ72</accession>
<reference evidence="4 5" key="1">
    <citation type="submission" date="2019-07" db="EMBL/GenBank/DDBJ databases">
        <title>Draft genome for Aliikangiella sp. M105.</title>
        <authorList>
            <person name="Wang G."/>
        </authorList>
    </citation>
    <scope>NUCLEOTIDE SEQUENCE [LARGE SCALE GENOMIC DNA]</scope>
    <source>
        <strain evidence="4 5">M105</strain>
    </source>
</reference>
<dbReference type="SUPFAM" id="SSF48452">
    <property type="entry name" value="TPR-like"/>
    <property type="match status" value="1"/>
</dbReference>
<keyword evidence="2" id="KW-0732">Signal</keyword>
<dbReference type="PROSITE" id="PS50005">
    <property type="entry name" value="TPR"/>
    <property type="match status" value="1"/>
</dbReference>
<dbReference type="InterPro" id="IPR019734">
    <property type="entry name" value="TPR_rpt"/>
</dbReference>
<evidence type="ECO:0000313" key="5">
    <source>
        <dbReference type="Proteomes" id="UP000315439"/>
    </source>
</evidence>
<dbReference type="GO" id="GO:0016787">
    <property type="term" value="F:hydrolase activity"/>
    <property type="evidence" value="ECO:0007669"/>
    <property type="project" value="UniProtKB-KW"/>
</dbReference>
<dbReference type="RefSeq" id="WP_142891580.1">
    <property type="nucleotide sequence ID" value="NZ_ML660160.1"/>
</dbReference>
<dbReference type="Gene3D" id="1.25.40.10">
    <property type="entry name" value="Tetratricopeptide repeat domain"/>
    <property type="match status" value="1"/>
</dbReference>
<dbReference type="SUPFAM" id="SSF56601">
    <property type="entry name" value="beta-lactamase/transpeptidase-like"/>
    <property type="match status" value="1"/>
</dbReference>
<sequence length="597" mass="67031">MKIKLLVALGAIISIQPCLADSISKEIEAVEKGLRSTTRFVNDPVWTIERRMEHYGVPGVSIAVIKDYKVYWVKHYGVTDKETNKAVNDNTLFQAGSISKPVAAYGALKLVEQKKLSLDSPVNEQLVGWKIPDNEYTKKRPIALKHLLNHSAGLTVHGFGGYAVGSPVPTVTQVLDGKKPANSAAVRANILPETEFRYSGGGYTVMQKLVSDVTKTDYPEIMDKLVLAPLAMTRSTYEQPLPPEKLKFAAAGYLPNKQPVPGKRHTYPEMAAAGLWTTAEDLARFAIDVQLSIKGDKGRILSQSMTNKMLTPFVSKDTGLGFFIQSKNNSTYFGHGGWDEGFSADLMAHKNDGYGVVIMTNSNHPAFIEELRNSVAAYYQWDNFLDPELVALPISKAEQQRIVGRYRFSPDMIFTIFAENDRVFMQYLNDDTMEVFRIGDNQYVRREFARKFRFEKSQGKGSVDLIFGINNERTHVRARMKKGEIVPFELVMAGQLQKAEKRYATFFAKYPDEKGSVEWNLLKRADKLVSENKDDTAIALLRMSSRLFSNSPNSFRKLAQYYQEKGDKKNAILNFKKALAIQPENQQLAQALKSLGS</sequence>
<keyword evidence="4" id="KW-0378">Hydrolase</keyword>
<dbReference type="EMBL" id="VIKS01000001">
    <property type="protein sequence ID" value="TQV89516.1"/>
    <property type="molecule type" value="Genomic_DNA"/>
</dbReference>
<dbReference type="InterPro" id="IPR012338">
    <property type="entry name" value="Beta-lactam/transpept-like"/>
</dbReference>
<protein>
    <submittedName>
        <fullName evidence="4">Serine hydrolase</fullName>
    </submittedName>
</protein>
<feature type="chain" id="PRO_5021949869" evidence="2">
    <location>
        <begin position="21"/>
        <end position="597"/>
    </location>
</feature>
<dbReference type="Gene3D" id="3.40.710.10">
    <property type="entry name" value="DD-peptidase/beta-lactamase superfamily"/>
    <property type="match status" value="1"/>
</dbReference>
<feature type="repeat" description="TPR" evidence="1">
    <location>
        <begin position="552"/>
        <end position="585"/>
    </location>
</feature>
<comment type="caution">
    <text evidence="4">The sequence shown here is derived from an EMBL/GenBank/DDBJ whole genome shotgun (WGS) entry which is preliminary data.</text>
</comment>